<evidence type="ECO:0000259" key="12">
    <source>
        <dbReference type="Pfam" id="PF04695"/>
    </source>
</evidence>
<dbReference type="Pfam" id="PF04695">
    <property type="entry name" value="Pex14_N"/>
    <property type="match status" value="1"/>
</dbReference>
<comment type="function">
    <text evidence="10">Component of the PEX13-PEX14 docking complex, a translocon channel that specifically mediates the import of peroxisomal cargo proteins bound to PEX5 receptor. The PEX13-PEX14 docking complex forms a large import pore which can be opened to a diameter of about 9 nm. Mechanistically, PEX5 receptor along with cargo proteins associates with the PEX14 subunit of the PEX13-PEX14 docking complex in the cytosol, leading to the insertion of the receptor into the organelle membrane with the concomitant translocation of the cargo into the peroxisome matrix.</text>
</comment>
<evidence type="ECO:0000256" key="6">
    <source>
        <dbReference type="ARBA" id="ARBA00023140"/>
    </source>
</evidence>
<accession>A0A6J2XSU5</accession>
<organism evidence="13 14">
    <name type="scientific">Sitophilus oryzae</name>
    <name type="common">Rice weevil</name>
    <name type="synonym">Curculio oryzae</name>
    <dbReference type="NCBI Taxonomy" id="7048"/>
    <lineage>
        <taxon>Eukaryota</taxon>
        <taxon>Metazoa</taxon>
        <taxon>Ecdysozoa</taxon>
        <taxon>Arthropoda</taxon>
        <taxon>Hexapoda</taxon>
        <taxon>Insecta</taxon>
        <taxon>Pterygota</taxon>
        <taxon>Neoptera</taxon>
        <taxon>Endopterygota</taxon>
        <taxon>Coleoptera</taxon>
        <taxon>Polyphaga</taxon>
        <taxon>Cucujiformia</taxon>
        <taxon>Curculionidae</taxon>
        <taxon>Dryophthorinae</taxon>
        <taxon>Sitophilus</taxon>
    </lineage>
</organism>
<keyword evidence="5 10" id="KW-0472">Membrane</keyword>
<comment type="similarity">
    <text evidence="1 10">Belongs to the peroxin-14 family.</text>
</comment>
<dbReference type="InterPro" id="IPR025655">
    <property type="entry name" value="PEX14"/>
</dbReference>
<evidence type="ECO:0000256" key="4">
    <source>
        <dbReference type="ARBA" id="ARBA00023010"/>
    </source>
</evidence>
<evidence type="ECO:0000256" key="2">
    <source>
        <dbReference type="ARBA" id="ARBA00022448"/>
    </source>
</evidence>
<name>A0A6J2XSU5_SITOR</name>
<dbReference type="GO" id="GO:0016560">
    <property type="term" value="P:protein import into peroxisome matrix, docking"/>
    <property type="evidence" value="ECO:0007669"/>
    <property type="project" value="UniProtKB-UniRule"/>
</dbReference>
<sequence>MASVTNVDRTNSETNHLNSPIREELVNTAIKFLQNPKVINSSLAQKQNFLQRRGLSDEEIRIACEKSGAYTHHEQQLSSPSPPYSYSLNPYQKSMSTQITLFDKVRDLVQNIALFSIVAYVLHKFYEKYIAPFLFGRKKKSVEDKIGDLEKNVENSINDIKISLNDVKSEVNKITFYTEDDMVSQLKNLQSEVATVKGLLLTRKQFPSVANSPVVPPSIPAWQLSSVHQQPEQEGDSEETKEELLEFGSGSGSSEHEHGMKTSESSLEIINHEDIL</sequence>
<reference evidence="14" key="1">
    <citation type="submission" date="2025-08" db="UniProtKB">
        <authorList>
            <consortium name="RefSeq"/>
        </authorList>
    </citation>
    <scope>IDENTIFICATION</scope>
    <source>
        <tissue evidence="14">Gonads</tissue>
    </source>
</reference>
<dbReference type="PANTHER" id="PTHR23058:SF0">
    <property type="entry name" value="PEROXISOMAL MEMBRANE PROTEIN PEX14"/>
    <property type="match status" value="1"/>
</dbReference>
<dbReference type="InterPro" id="IPR036388">
    <property type="entry name" value="WH-like_DNA-bd_sf"/>
</dbReference>
<evidence type="ECO:0000256" key="9">
    <source>
        <dbReference type="ARBA" id="ARBA00046271"/>
    </source>
</evidence>
<dbReference type="Gene3D" id="1.10.10.10">
    <property type="entry name" value="Winged helix-like DNA-binding domain superfamily/Winged helix DNA-binding domain"/>
    <property type="match status" value="1"/>
</dbReference>
<feature type="domain" description="Peroxisome membrane anchor protein Pex14p N-terminal" evidence="12">
    <location>
        <begin position="22"/>
        <end position="63"/>
    </location>
</feature>
<evidence type="ECO:0000256" key="7">
    <source>
        <dbReference type="ARBA" id="ARBA00029502"/>
    </source>
</evidence>
<evidence type="ECO:0000256" key="11">
    <source>
        <dbReference type="SAM" id="MobiDB-lite"/>
    </source>
</evidence>
<evidence type="ECO:0000256" key="8">
    <source>
        <dbReference type="ARBA" id="ARBA00029691"/>
    </source>
</evidence>
<dbReference type="OrthoDB" id="441517at2759"/>
<keyword evidence="2 10" id="KW-0813">Transport</keyword>
<dbReference type="GO" id="GO:0005778">
    <property type="term" value="C:peroxisomal membrane"/>
    <property type="evidence" value="ECO:0007669"/>
    <property type="project" value="UniProtKB-SubCell"/>
</dbReference>
<evidence type="ECO:0000256" key="1">
    <source>
        <dbReference type="ARBA" id="ARBA00005443"/>
    </source>
</evidence>
<dbReference type="AlphaFoldDB" id="A0A6J2XSU5"/>
<keyword evidence="13" id="KW-1185">Reference proteome</keyword>
<evidence type="ECO:0000313" key="13">
    <source>
        <dbReference type="Proteomes" id="UP000504635"/>
    </source>
</evidence>
<dbReference type="GeneID" id="115881296"/>
<keyword evidence="6 10" id="KW-0576">Peroxisome</keyword>
<gene>
    <name evidence="14" type="primary">LOC115881296</name>
</gene>
<dbReference type="GO" id="GO:1990429">
    <property type="term" value="C:peroxisomal importomer complex"/>
    <property type="evidence" value="ECO:0007669"/>
    <property type="project" value="TreeGrafter"/>
</dbReference>
<feature type="region of interest" description="Disordered" evidence="11">
    <location>
        <begin position="225"/>
        <end position="276"/>
    </location>
</feature>
<evidence type="ECO:0000256" key="5">
    <source>
        <dbReference type="ARBA" id="ARBA00023136"/>
    </source>
</evidence>
<dbReference type="Proteomes" id="UP000504635">
    <property type="component" value="Unplaced"/>
</dbReference>
<protein>
    <recommendedName>
        <fullName evidence="7 10">Peroxisomal membrane protein PEX14</fullName>
    </recommendedName>
    <alternativeName>
        <fullName evidence="8 10">Peroxin-14</fullName>
    </alternativeName>
</protein>
<comment type="subcellular location">
    <subcellularLocation>
        <location evidence="9 10">Peroxisome membrane</location>
    </subcellularLocation>
</comment>
<dbReference type="RefSeq" id="XP_030754583.1">
    <property type="nucleotide sequence ID" value="XM_030898723.1"/>
</dbReference>
<keyword evidence="4" id="KW-0811">Translocation</keyword>
<evidence type="ECO:0000256" key="10">
    <source>
        <dbReference type="RuleBase" id="RU367032"/>
    </source>
</evidence>
<dbReference type="InterPro" id="IPR006785">
    <property type="entry name" value="Pex14_N"/>
</dbReference>
<keyword evidence="3 10" id="KW-0653">Protein transport</keyword>
<evidence type="ECO:0000313" key="14">
    <source>
        <dbReference type="RefSeq" id="XP_030754583.1"/>
    </source>
</evidence>
<evidence type="ECO:0000256" key="3">
    <source>
        <dbReference type="ARBA" id="ARBA00022927"/>
    </source>
</evidence>
<dbReference type="GO" id="GO:0005102">
    <property type="term" value="F:signaling receptor binding"/>
    <property type="evidence" value="ECO:0007669"/>
    <property type="project" value="TreeGrafter"/>
</dbReference>
<proteinExistence type="inferred from homology"/>
<dbReference type="PANTHER" id="PTHR23058">
    <property type="entry name" value="PEROXISOMAL MEMBRANE PROTEIN PEX14"/>
    <property type="match status" value="1"/>
</dbReference>